<dbReference type="AlphaFoldDB" id="A0AAV2DAB6"/>
<proteinExistence type="predicted"/>
<evidence type="ECO:0000313" key="3">
    <source>
        <dbReference type="Proteomes" id="UP001497516"/>
    </source>
</evidence>
<feature type="region of interest" description="Disordered" evidence="1">
    <location>
        <begin position="52"/>
        <end position="85"/>
    </location>
</feature>
<evidence type="ECO:0000256" key="1">
    <source>
        <dbReference type="SAM" id="MobiDB-lite"/>
    </source>
</evidence>
<gene>
    <name evidence="2" type="ORF">LTRI10_LOCUS12578</name>
</gene>
<accession>A0AAV2DAB6</accession>
<keyword evidence="3" id="KW-1185">Reference proteome</keyword>
<sequence length="143" mass="16645">MFLLIRRRLARQRAWRRGQIMNVRMFLLIPQSLKKWKHNLLVFFVTKGRLRKDRPPMEESSPPTRDPEWEEGLDRVGEFNGPTHYSVPMKETVQALVSVESESDEEDQCFEIKRRPPSSLPKGKSVATPRGRVCQVVAAFRLG</sequence>
<organism evidence="2 3">
    <name type="scientific">Linum trigynum</name>
    <dbReference type="NCBI Taxonomy" id="586398"/>
    <lineage>
        <taxon>Eukaryota</taxon>
        <taxon>Viridiplantae</taxon>
        <taxon>Streptophyta</taxon>
        <taxon>Embryophyta</taxon>
        <taxon>Tracheophyta</taxon>
        <taxon>Spermatophyta</taxon>
        <taxon>Magnoliopsida</taxon>
        <taxon>eudicotyledons</taxon>
        <taxon>Gunneridae</taxon>
        <taxon>Pentapetalae</taxon>
        <taxon>rosids</taxon>
        <taxon>fabids</taxon>
        <taxon>Malpighiales</taxon>
        <taxon>Linaceae</taxon>
        <taxon>Linum</taxon>
    </lineage>
</organism>
<feature type="region of interest" description="Disordered" evidence="1">
    <location>
        <begin position="101"/>
        <end position="127"/>
    </location>
</feature>
<name>A0AAV2DAB6_9ROSI</name>
<reference evidence="2 3" key="1">
    <citation type="submission" date="2024-04" db="EMBL/GenBank/DDBJ databases">
        <authorList>
            <person name="Fracassetti M."/>
        </authorList>
    </citation>
    <scope>NUCLEOTIDE SEQUENCE [LARGE SCALE GENOMIC DNA]</scope>
</reference>
<dbReference type="Proteomes" id="UP001497516">
    <property type="component" value="Chromosome 2"/>
</dbReference>
<dbReference type="EMBL" id="OZ034815">
    <property type="protein sequence ID" value="CAL1370450.1"/>
    <property type="molecule type" value="Genomic_DNA"/>
</dbReference>
<protein>
    <submittedName>
        <fullName evidence="2">Uncharacterized protein</fullName>
    </submittedName>
</protein>
<evidence type="ECO:0000313" key="2">
    <source>
        <dbReference type="EMBL" id="CAL1370450.1"/>
    </source>
</evidence>